<dbReference type="EMBL" id="PRDM01000004">
    <property type="protein sequence ID" value="MBE8726713.1"/>
    <property type="molecule type" value="Genomic_DNA"/>
</dbReference>
<feature type="transmembrane region" description="Helical" evidence="1">
    <location>
        <begin position="121"/>
        <end position="143"/>
    </location>
</feature>
<evidence type="ECO:0008006" key="4">
    <source>
        <dbReference type="Google" id="ProtNLM"/>
    </source>
</evidence>
<comment type="caution">
    <text evidence="2">The sequence shown here is derived from an EMBL/GenBank/DDBJ whole genome shotgun (WGS) entry which is preliminary data.</text>
</comment>
<evidence type="ECO:0000313" key="2">
    <source>
        <dbReference type="EMBL" id="MBE8726713.1"/>
    </source>
</evidence>
<evidence type="ECO:0000313" key="3">
    <source>
        <dbReference type="Proteomes" id="UP000640614"/>
    </source>
</evidence>
<evidence type="ECO:0000256" key="1">
    <source>
        <dbReference type="SAM" id="Phobius"/>
    </source>
</evidence>
<keyword evidence="3" id="KW-1185">Reference proteome</keyword>
<organism evidence="2 3">
    <name type="scientific">Flavobacterium hungaricum</name>
    <dbReference type="NCBI Taxonomy" id="2082725"/>
    <lineage>
        <taxon>Bacteria</taxon>
        <taxon>Pseudomonadati</taxon>
        <taxon>Bacteroidota</taxon>
        <taxon>Flavobacteriia</taxon>
        <taxon>Flavobacteriales</taxon>
        <taxon>Flavobacteriaceae</taxon>
        <taxon>Flavobacterium</taxon>
    </lineage>
</organism>
<sequence length="146" mass="16485">MLPEETIDKSVFEEIPTEKIYSENAIRVGTFLAGPLVAGYCISENFKVFNDLEKAKKTWLFTILLSVLIIVLACLLPENIPSFIFPIIYVSITSYFLKTYQEKEIQKHLSNGGETHGGWRVFVIGLLSVLVLFSVVLSFVMLADYV</sequence>
<protein>
    <recommendedName>
        <fullName evidence="4">DUF4190 domain-containing protein</fullName>
    </recommendedName>
</protein>
<reference evidence="2 3" key="1">
    <citation type="submission" date="2018-07" db="EMBL/GenBank/DDBJ databases">
        <title>Genome assembly of strain KB82.</title>
        <authorList>
            <person name="Kukolya J."/>
            <person name="Horvath B."/>
            <person name="Nagy I."/>
            <person name="Toth A."/>
        </authorList>
    </citation>
    <scope>NUCLEOTIDE SEQUENCE [LARGE SCALE GENOMIC DNA]</scope>
    <source>
        <strain evidence="2 3">Kb82</strain>
    </source>
</reference>
<keyword evidence="1" id="KW-0472">Membrane</keyword>
<keyword evidence="1" id="KW-0812">Transmembrane</keyword>
<dbReference type="RefSeq" id="WP_194139895.1">
    <property type="nucleotide sequence ID" value="NZ_PRDM01000004.1"/>
</dbReference>
<feature type="transmembrane region" description="Helical" evidence="1">
    <location>
        <begin position="59"/>
        <end position="77"/>
    </location>
</feature>
<proteinExistence type="predicted"/>
<feature type="transmembrane region" description="Helical" evidence="1">
    <location>
        <begin position="83"/>
        <end position="100"/>
    </location>
</feature>
<gene>
    <name evidence="2" type="ORF">C4F50_17475</name>
</gene>
<dbReference type="Proteomes" id="UP000640614">
    <property type="component" value="Unassembled WGS sequence"/>
</dbReference>
<keyword evidence="1" id="KW-1133">Transmembrane helix</keyword>
<name>A0ABR9TN08_9FLAO</name>
<accession>A0ABR9TN08</accession>